<dbReference type="InterPro" id="IPR050297">
    <property type="entry name" value="LipidA_mod_glycosyltrf_83"/>
</dbReference>
<evidence type="ECO:0000256" key="8">
    <source>
        <dbReference type="SAM" id="Phobius"/>
    </source>
</evidence>
<dbReference type="Proteomes" id="UP000325385">
    <property type="component" value="Chromosome"/>
</dbReference>
<keyword evidence="7 8" id="KW-0472">Membrane</keyword>
<dbReference type="EMBL" id="CP032228">
    <property type="protein sequence ID" value="QFI64809.1"/>
    <property type="molecule type" value="Genomic_DNA"/>
</dbReference>
<feature type="transmembrane region" description="Helical" evidence="8">
    <location>
        <begin position="413"/>
        <end position="433"/>
    </location>
</feature>
<dbReference type="GO" id="GO:0005886">
    <property type="term" value="C:plasma membrane"/>
    <property type="evidence" value="ECO:0007669"/>
    <property type="project" value="UniProtKB-SubCell"/>
</dbReference>
<proteinExistence type="predicted"/>
<evidence type="ECO:0000256" key="4">
    <source>
        <dbReference type="ARBA" id="ARBA00022679"/>
    </source>
</evidence>
<feature type="transmembrane region" description="Helical" evidence="8">
    <location>
        <begin position="196"/>
        <end position="213"/>
    </location>
</feature>
<dbReference type="GO" id="GO:0009103">
    <property type="term" value="P:lipopolysaccharide biosynthetic process"/>
    <property type="evidence" value="ECO:0007669"/>
    <property type="project" value="UniProtKB-ARBA"/>
</dbReference>
<keyword evidence="5 8" id="KW-0812">Transmembrane</keyword>
<feature type="transmembrane region" description="Helical" evidence="8">
    <location>
        <begin position="219"/>
        <end position="239"/>
    </location>
</feature>
<evidence type="ECO:0000256" key="2">
    <source>
        <dbReference type="ARBA" id="ARBA00022475"/>
    </source>
</evidence>
<feature type="transmembrane region" description="Helical" evidence="8">
    <location>
        <begin position="343"/>
        <end position="365"/>
    </location>
</feature>
<keyword evidence="3" id="KW-0328">Glycosyltransferase</keyword>
<keyword evidence="6 8" id="KW-1133">Transmembrane helix</keyword>
<keyword evidence="2" id="KW-1003">Cell membrane</keyword>
<evidence type="ECO:0000256" key="5">
    <source>
        <dbReference type="ARBA" id="ARBA00022692"/>
    </source>
</evidence>
<evidence type="ECO:0000256" key="1">
    <source>
        <dbReference type="ARBA" id="ARBA00004651"/>
    </source>
</evidence>
<feature type="transmembrane region" description="Helical" evidence="8">
    <location>
        <begin position="92"/>
        <end position="112"/>
    </location>
</feature>
<dbReference type="PANTHER" id="PTHR33908">
    <property type="entry name" value="MANNOSYLTRANSFERASE YKCB-RELATED"/>
    <property type="match status" value="1"/>
</dbReference>
<feature type="transmembrane region" description="Helical" evidence="8">
    <location>
        <begin position="269"/>
        <end position="289"/>
    </location>
</feature>
<keyword evidence="4" id="KW-0808">Transferase</keyword>
<feature type="transmembrane region" description="Helical" evidence="8">
    <location>
        <begin position="246"/>
        <end position="263"/>
    </location>
</feature>
<organism evidence="9 10">
    <name type="scientific">Qipengyuania flava</name>
    <dbReference type="NCBI Taxonomy" id="192812"/>
    <lineage>
        <taxon>Bacteria</taxon>
        <taxon>Pseudomonadati</taxon>
        <taxon>Pseudomonadota</taxon>
        <taxon>Alphaproteobacteria</taxon>
        <taxon>Sphingomonadales</taxon>
        <taxon>Erythrobacteraceae</taxon>
        <taxon>Qipengyuania</taxon>
    </lineage>
</organism>
<evidence type="ECO:0000256" key="6">
    <source>
        <dbReference type="ARBA" id="ARBA00022989"/>
    </source>
</evidence>
<dbReference type="AlphaFoldDB" id="A0A5P6NFR3"/>
<name>A0A5P6NFR3_9SPHN</name>
<dbReference type="GO" id="GO:0016763">
    <property type="term" value="F:pentosyltransferase activity"/>
    <property type="evidence" value="ECO:0007669"/>
    <property type="project" value="TreeGrafter"/>
</dbReference>
<reference evidence="10" key="1">
    <citation type="submission" date="2018-09" db="EMBL/GenBank/DDBJ databases">
        <title>Nocardia yunnanensis sp. nov., an actinomycete isolated from a soil sample.</title>
        <authorList>
            <person name="Zhang J."/>
        </authorList>
    </citation>
    <scope>NUCLEOTIDE SEQUENCE [LARGE SCALE GENOMIC DNA]</scope>
    <source>
        <strain evidence="10">21-3</strain>
    </source>
</reference>
<dbReference type="PANTHER" id="PTHR33908:SF11">
    <property type="entry name" value="MEMBRANE PROTEIN"/>
    <property type="match status" value="1"/>
</dbReference>
<comment type="subcellular location">
    <subcellularLocation>
        <location evidence="1">Cell membrane</location>
        <topology evidence="1">Multi-pass membrane protein</topology>
    </subcellularLocation>
</comment>
<feature type="transmembrane region" description="Helical" evidence="8">
    <location>
        <begin position="153"/>
        <end position="184"/>
    </location>
</feature>
<feature type="transmembrane region" description="Helical" evidence="8">
    <location>
        <begin position="294"/>
        <end position="314"/>
    </location>
</feature>
<evidence type="ECO:0000313" key="9">
    <source>
        <dbReference type="EMBL" id="QFI64809.1"/>
    </source>
</evidence>
<feature type="transmembrane region" description="Helical" evidence="8">
    <location>
        <begin position="372"/>
        <end position="393"/>
    </location>
</feature>
<evidence type="ECO:0000256" key="7">
    <source>
        <dbReference type="ARBA" id="ARBA00023136"/>
    </source>
</evidence>
<sequence>MPRPMRIRLLRAPSLSRISFSFIVHSLSLSKAPLGVRAVGKGAPIVGLTILVDPESGRPNVWQYLGGCWIVDKRGVLRGGEWSVHADKSHGARHWIFAGGMLTLLAIVTRMATYGHPDLHVDEAFYFAAGVEVAQGAVPFVDVWDRKPPGHFMLFAALAMISNCFVTYQIAATLFAAATAIAIYTIARRLVSPWQASLGGVIYLLSICLFHGQGGQSPIFYNLFMASAAAALLAASTALNRRRGQALVAAAMLLAGIAITIKTTAVFEAIWFGIFAALLQVRSSGLGAVSLRRIIGWIVLGALPTLLFAAWYAASGYWDEYWTAMVLSNLRKPVEETGNLSRLAILVMMLLPLLAASSVAMVRIAGLEKGFFAGWLAAAVIGFVSVPAFYLHYTLPLLVPLCALTPVALGLPRLGATLLGTAAVTPALFYSFFDFADTRKAQAAMTVLLEAVERSEGDGPVLIYHGPPLLYTLSGTKFPTPLAFPNHLHSAAERNVSHIDTLSEVRRLLALDPATIVDRKTAATNTQTATLVRSYARENCRVLASEPMMKGWDIEVVVHGDCKAPAPK</sequence>
<accession>A0A5P6NFR3</accession>
<evidence type="ECO:0000313" key="10">
    <source>
        <dbReference type="Proteomes" id="UP000325385"/>
    </source>
</evidence>
<gene>
    <name evidence="9" type="ORF">D0Y83_12875</name>
</gene>
<protein>
    <submittedName>
        <fullName evidence="9">Uncharacterized protein</fullName>
    </submittedName>
</protein>
<evidence type="ECO:0000256" key="3">
    <source>
        <dbReference type="ARBA" id="ARBA00022676"/>
    </source>
</evidence>